<dbReference type="Gene3D" id="1.10.260.40">
    <property type="entry name" value="lambda repressor-like DNA-binding domains"/>
    <property type="match status" value="1"/>
</dbReference>
<dbReference type="Proteomes" id="UP000244496">
    <property type="component" value="Chromosome"/>
</dbReference>
<dbReference type="RefSeq" id="WP_108434660.1">
    <property type="nucleotide sequence ID" value="NZ_CP028918.1"/>
</dbReference>
<dbReference type="PROSITE" id="PS00035">
    <property type="entry name" value="POU_1"/>
    <property type="match status" value="1"/>
</dbReference>
<gene>
    <name evidence="2" type="ORF">HYN69_04300</name>
</gene>
<dbReference type="InterPro" id="IPR001387">
    <property type="entry name" value="Cro/C1-type_HTH"/>
</dbReference>
<protein>
    <recommendedName>
        <fullName evidence="1">HTH cro/C1-type domain-containing protein</fullName>
    </recommendedName>
</protein>
<sequence length="239" mass="26494">METDPIQIVNLCPHGVLVQIYTVMRTDQIYELLEARRLELGLSQLQVGQLAFGRADSSAIQNLKRGSSPTFDRLQAIASALGLELYLGPKRVDGTGFSEVPPVATINAPSKGIYLPLPWHPMTRKPGATPVAFHGEWLETAKLDPERLALVDPVHIYLDRKDTRDLLLVVDVHSRRSAQPEPWAFIDHGQVAVGLVQFSKEVALLLPSTIGSAARVISGKDQDELVFLGRVVWQCYRQK</sequence>
<dbReference type="GO" id="GO:0003677">
    <property type="term" value="F:DNA binding"/>
    <property type="evidence" value="ECO:0007669"/>
    <property type="project" value="InterPro"/>
</dbReference>
<dbReference type="AlphaFoldDB" id="A0A2S0UJ71"/>
<accession>A0A2S0UJ71</accession>
<dbReference type="KEGG" id="geh:HYN69_04300"/>
<reference evidence="2 3" key="1">
    <citation type="submission" date="2018-04" db="EMBL/GenBank/DDBJ databases">
        <title>Genome sequencing of Gemmobacter.</title>
        <authorList>
            <person name="Yi H."/>
            <person name="Baek M.-G."/>
        </authorList>
    </citation>
    <scope>NUCLEOTIDE SEQUENCE [LARGE SCALE GENOMIC DNA]</scope>
    <source>
        <strain evidence="2 3">HYN0069</strain>
    </source>
</reference>
<dbReference type="InterPro" id="IPR000327">
    <property type="entry name" value="POU_dom"/>
</dbReference>
<feature type="domain" description="HTH cro/C1-type" evidence="1">
    <location>
        <begin position="33"/>
        <end position="87"/>
    </location>
</feature>
<evidence type="ECO:0000313" key="2">
    <source>
        <dbReference type="EMBL" id="AWB47835.1"/>
    </source>
</evidence>
<dbReference type="EMBL" id="CP028918">
    <property type="protein sequence ID" value="AWB47835.1"/>
    <property type="molecule type" value="Genomic_DNA"/>
</dbReference>
<dbReference type="PROSITE" id="PS50943">
    <property type="entry name" value="HTH_CROC1"/>
    <property type="match status" value="1"/>
</dbReference>
<proteinExistence type="predicted"/>
<evidence type="ECO:0000313" key="3">
    <source>
        <dbReference type="Proteomes" id="UP000244496"/>
    </source>
</evidence>
<name>A0A2S0UJ71_9RHOB</name>
<organism evidence="2 3">
    <name type="scientific">Paragemmobacter aquarius</name>
    <dbReference type="NCBI Taxonomy" id="2169400"/>
    <lineage>
        <taxon>Bacteria</taxon>
        <taxon>Pseudomonadati</taxon>
        <taxon>Pseudomonadota</taxon>
        <taxon>Alphaproteobacteria</taxon>
        <taxon>Rhodobacterales</taxon>
        <taxon>Paracoccaceae</taxon>
        <taxon>Paragemmobacter</taxon>
    </lineage>
</organism>
<dbReference type="GO" id="GO:0003700">
    <property type="term" value="F:DNA-binding transcription factor activity"/>
    <property type="evidence" value="ECO:0007669"/>
    <property type="project" value="InterPro"/>
</dbReference>
<evidence type="ECO:0000259" key="1">
    <source>
        <dbReference type="PROSITE" id="PS50943"/>
    </source>
</evidence>
<dbReference type="SUPFAM" id="SSF47413">
    <property type="entry name" value="lambda repressor-like DNA-binding domains"/>
    <property type="match status" value="1"/>
</dbReference>
<keyword evidence="3" id="KW-1185">Reference proteome</keyword>
<dbReference type="InterPro" id="IPR010982">
    <property type="entry name" value="Lambda_DNA-bd_dom_sf"/>
</dbReference>